<feature type="repeat" description="PPR" evidence="3">
    <location>
        <begin position="270"/>
        <end position="304"/>
    </location>
</feature>
<dbReference type="Pfam" id="PF13041">
    <property type="entry name" value="PPR_2"/>
    <property type="match status" value="2"/>
</dbReference>
<evidence type="ECO:0000256" key="3">
    <source>
        <dbReference type="PROSITE-ProRule" id="PRU00708"/>
    </source>
</evidence>
<dbReference type="PANTHER" id="PTHR47447">
    <property type="entry name" value="OS03G0856100 PROTEIN"/>
    <property type="match status" value="1"/>
</dbReference>
<feature type="compositionally biased region" description="Gly residues" evidence="4">
    <location>
        <begin position="69"/>
        <end position="81"/>
    </location>
</feature>
<accession>A0AAW1SK28</accession>
<feature type="region of interest" description="Disordered" evidence="4">
    <location>
        <begin position="1"/>
        <end position="28"/>
    </location>
</feature>
<gene>
    <name evidence="6" type="ORF">WJX81_006057</name>
</gene>
<dbReference type="InterPro" id="IPR011990">
    <property type="entry name" value="TPR-like_helical_dom_sf"/>
</dbReference>
<organism evidence="6 7">
    <name type="scientific">Elliptochloris bilobata</name>
    <dbReference type="NCBI Taxonomy" id="381761"/>
    <lineage>
        <taxon>Eukaryota</taxon>
        <taxon>Viridiplantae</taxon>
        <taxon>Chlorophyta</taxon>
        <taxon>core chlorophytes</taxon>
        <taxon>Trebouxiophyceae</taxon>
        <taxon>Trebouxiophyceae incertae sedis</taxon>
        <taxon>Elliptochloris clade</taxon>
        <taxon>Elliptochloris</taxon>
    </lineage>
</organism>
<sequence length="861" mass="92169">MSTDSQEALGDPGNALRMPLTPQRSLSSPLLAPTSLQVGWAGQAIQDMSGNRVPWFGRGGRGKAPRSPGGRGGGRSGGRGRCGFDARGARRLGRRWGGQSGGVDHPGAPEGFSVDEVVALVQRADRAQPLPEDVFQALRRFDGRADCQTALSVFGFMTQQGCMPNVVTYNTLVDVYGKMGDWERAVGVLDNMKAVGVDPVLRTYNTLIIACNMCCQPREAVRVYERLKSQGLSPNSTTYNALITAYGKAGDITMVLSMFAEMKQQKCERSVITYSSLISACEKAGHWKTAIAFFNEMRNEDCRPNTVTYNSLITAFAQGGMWRSAQEAINDMPSHGCMPDAVTFTALISAYEKGAQDSCDSAMWLRALFAYDLMRQSNITADAILYNAIIDTLWETGVIRAQRKALVIFRRAEAEGQFAQQVLLRGARELPRLEVDLHAMTAGVAVLSLYAWLLRLRAALDANLDLAAARGAKRGGGGALPARLVIVTDRGKTCREQGNLVVKEAVAAVMAGWGSPFRPAADSAYSGVLEAAGPACEQWLLSPAFEERLFSYFPCADPPAAPYHQGDGAAGWTTAALDDADSTHENAATFRGNTAWQRIYDFESSHSLVLGHMGAGYLERRAGLVAGVLAAVERLRVADVRAHDAVLLLDRVMSTHHQVHEGYLGLLAAACLAITCRHAAACQQGEPVSDAEVEAATSCLVAGSEDTALHPGVGRVAEMEAHIITQVLGWDLAALSAAHCLSLFLQRLGIDDLPPDAGAAFAGGAQALLRETLADAGFLNFRPSMIAAAVVYVERRARGIIPFWPSVLAKMTHYEDMTSHELSLAIKAAQRLCARMAAGHPGAGIPPVSPRLLAGAPADAL</sequence>
<dbReference type="Pfam" id="PF02984">
    <property type="entry name" value="Cyclin_C"/>
    <property type="match status" value="1"/>
</dbReference>
<dbReference type="SUPFAM" id="SSF47954">
    <property type="entry name" value="Cyclin-like"/>
    <property type="match status" value="1"/>
</dbReference>
<evidence type="ECO:0000313" key="6">
    <source>
        <dbReference type="EMBL" id="KAK9846531.1"/>
    </source>
</evidence>
<keyword evidence="2" id="KW-0677">Repeat</keyword>
<feature type="repeat" description="PPR" evidence="3">
    <location>
        <begin position="200"/>
        <end position="234"/>
    </location>
</feature>
<reference evidence="6 7" key="1">
    <citation type="journal article" date="2024" name="Nat. Commun.">
        <title>Phylogenomics reveals the evolutionary origins of lichenization in chlorophyte algae.</title>
        <authorList>
            <person name="Puginier C."/>
            <person name="Libourel C."/>
            <person name="Otte J."/>
            <person name="Skaloud P."/>
            <person name="Haon M."/>
            <person name="Grisel S."/>
            <person name="Petersen M."/>
            <person name="Berrin J.G."/>
            <person name="Delaux P.M."/>
            <person name="Dal Grande F."/>
            <person name="Keller J."/>
        </authorList>
    </citation>
    <scope>NUCLEOTIDE SEQUENCE [LARGE SCALE GENOMIC DNA]</scope>
    <source>
        <strain evidence="6 7">SAG 245.80</strain>
    </source>
</reference>
<name>A0AAW1SK28_9CHLO</name>
<comment type="caution">
    <text evidence="6">The sequence shown here is derived from an EMBL/GenBank/DDBJ whole genome shotgun (WGS) entry which is preliminary data.</text>
</comment>
<evidence type="ECO:0000313" key="7">
    <source>
        <dbReference type="Proteomes" id="UP001445335"/>
    </source>
</evidence>
<feature type="repeat" description="PPR" evidence="3">
    <location>
        <begin position="165"/>
        <end position="199"/>
    </location>
</feature>
<dbReference type="Gene3D" id="1.25.40.10">
    <property type="entry name" value="Tetratricopeptide repeat domain"/>
    <property type="match status" value="2"/>
</dbReference>
<feature type="repeat" description="PPR" evidence="3">
    <location>
        <begin position="235"/>
        <end position="269"/>
    </location>
</feature>
<feature type="repeat" description="PPR" evidence="3">
    <location>
        <begin position="305"/>
        <end position="339"/>
    </location>
</feature>
<protein>
    <recommendedName>
        <fullName evidence="5">Cyclin C-terminal domain-containing protein</fullName>
    </recommendedName>
</protein>
<dbReference type="NCBIfam" id="TIGR00756">
    <property type="entry name" value="PPR"/>
    <property type="match status" value="5"/>
</dbReference>
<evidence type="ECO:0000256" key="4">
    <source>
        <dbReference type="SAM" id="MobiDB-lite"/>
    </source>
</evidence>
<evidence type="ECO:0000259" key="5">
    <source>
        <dbReference type="Pfam" id="PF02984"/>
    </source>
</evidence>
<dbReference type="Proteomes" id="UP001445335">
    <property type="component" value="Unassembled WGS sequence"/>
</dbReference>
<feature type="domain" description="Cyclin C-terminal" evidence="5">
    <location>
        <begin position="765"/>
        <end position="833"/>
    </location>
</feature>
<dbReference type="PROSITE" id="PS51375">
    <property type="entry name" value="PPR"/>
    <property type="match status" value="5"/>
</dbReference>
<evidence type="ECO:0000256" key="2">
    <source>
        <dbReference type="ARBA" id="ARBA00022737"/>
    </source>
</evidence>
<dbReference type="InterPro" id="IPR002885">
    <property type="entry name" value="PPR_rpt"/>
</dbReference>
<dbReference type="InterPro" id="IPR036915">
    <property type="entry name" value="Cyclin-like_sf"/>
</dbReference>
<dbReference type="InterPro" id="IPR004367">
    <property type="entry name" value="Cyclin_C-dom"/>
</dbReference>
<dbReference type="EMBL" id="JALJOU010000001">
    <property type="protein sequence ID" value="KAK9846531.1"/>
    <property type="molecule type" value="Genomic_DNA"/>
</dbReference>
<comment type="similarity">
    <text evidence="1">Belongs to the PPR family. P subfamily.</text>
</comment>
<dbReference type="AlphaFoldDB" id="A0AAW1SK28"/>
<dbReference type="PANTHER" id="PTHR47447:SF17">
    <property type="entry name" value="OS12G0638900 PROTEIN"/>
    <property type="match status" value="1"/>
</dbReference>
<dbReference type="Gene3D" id="1.10.472.10">
    <property type="entry name" value="Cyclin-like"/>
    <property type="match status" value="2"/>
</dbReference>
<dbReference type="CDD" id="cd20529">
    <property type="entry name" value="CYCLIN_CCNJ-like_rpt2"/>
    <property type="match status" value="1"/>
</dbReference>
<dbReference type="Pfam" id="PF01535">
    <property type="entry name" value="PPR"/>
    <property type="match status" value="1"/>
</dbReference>
<evidence type="ECO:0000256" key="1">
    <source>
        <dbReference type="ARBA" id="ARBA00007626"/>
    </source>
</evidence>
<feature type="region of interest" description="Disordered" evidence="4">
    <location>
        <begin position="56"/>
        <end position="83"/>
    </location>
</feature>
<keyword evidence="7" id="KW-1185">Reference proteome</keyword>
<proteinExistence type="inferred from homology"/>